<dbReference type="AlphaFoldDB" id="A0A1E7DRH3"/>
<proteinExistence type="predicted"/>
<comment type="caution">
    <text evidence="1">The sequence shown here is derived from an EMBL/GenBank/DDBJ whole genome shotgun (WGS) entry which is preliminary data.</text>
</comment>
<sequence length="64" mass="7275">MNRNINWCCSTCQKPILANDLIAWTKKETLVHLICDASQLMQGVHYIGRAQQMMNETASSQKHA</sequence>
<organism evidence="1 2">
    <name type="scientific">Domibacillus iocasae</name>
    <dbReference type="NCBI Taxonomy" id="1714016"/>
    <lineage>
        <taxon>Bacteria</taxon>
        <taxon>Bacillati</taxon>
        <taxon>Bacillota</taxon>
        <taxon>Bacilli</taxon>
        <taxon>Bacillales</taxon>
        <taxon>Bacillaceae</taxon>
        <taxon>Domibacillus</taxon>
    </lineage>
</organism>
<gene>
    <name evidence="1" type="ORF">BA724_02390</name>
</gene>
<dbReference type="Proteomes" id="UP000095658">
    <property type="component" value="Unassembled WGS sequence"/>
</dbReference>
<evidence type="ECO:0000313" key="1">
    <source>
        <dbReference type="EMBL" id="OES45680.1"/>
    </source>
</evidence>
<evidence type="ECO:0000313" key="2">
    <source>
        <dbReference type="Proteomes" id="UP000095658"/>
    </source>
</evidence>
<dbReference type="EMBL" id="MAMP01000012">
    <property type="protein sequence ID" value="OES45680.1"/>
    <property type="molecule type" value="Genomic_DNA"/>
</dbReference>
<name>A0A1E7DRH3_9BACI</name>
<keyword evidence="2" id="KW-1185">Reference proteome</keyword>
<accession>A0A1E7DRH3</accession>
<dbReference type="RefSeq" id="WP_069937677.1">
    <property type="nucleotide sequence ID" value="NZ_MAMP01000012.1"/>
</dbReference>
<dbReference type="OrthoDB" id="2970474at2"/>
<protein>
    <submittedName>
        <fullName evidence="1">Uncharacterized protein</fullName>
    </submittedName>
</protein>
<reference evidence="1 2" key="1">
    <citation type="submission" date="2016-06" db="EMBL/GenBank/DDBJ databases">
        <title>Domibacillus iocasae genome sequencing.</title>
        <authorList>
            <person name="Verma A."/>
            <person name="Pal Y."/>
            <person name="Ojha A.K."/>
            <person name="Krishnamurthi S."/>
        </authorList>
    </citation>
    <scope>NUCLEOTIDE SEQUENCE [LARGE SCALE GENOMIC DNA]</scope>
    <source>
        <strain evidence="1 2">DSM 29979</strain>
    </source>
</reference>